<dbReference type="PROSITE" id="PS51934">
    <property type="entry name" value="LRAT"/>
    <property type="match status" value="1"/>
</dbReference>
<sequence>VDHANGNPINLTNVDLYPFYRFYRIVYKDHECLPAPEVLKKAKARVDKEGPAYCPVTNNCEHFANECKTGKKECHQKWTPIEIIGKSAISSIVSVKIAKPMSLMDKLRHLLARMLNIKPDLAEKYRANFNSKLAFFTAAKIEVFLLFRDCLDASTKFSEGNLTSKEFLEVVTERICAAGFSLGGFQLGYLLGGVTALAFPGWWPLSVLGAIVGGAGVDYVAKLLGGIAGQQIITPLVVYIAKEFLQSVKSTMSMVDLQKDLNVEKFLFSLESIINDLESETKKDV</sequence>
<dbReference type="Proteomes" id="UP001152795">
    <property type="component" value="Unassembled WGS sequence"/>
</dbReference>
<accession>A0A6S7J9E5</accession>
<dbReference type="EMBL" id="CACRXK020014333">
    <property type="protein sequence ID" value="CAB4026664.1"/>
    <property type="molecule type" value="Genomic_DNA"/>
</dbReference>
<organism evidence="1 2">
    <name type="scientific">Paramuricea clavata</name>
    <name type="common">Red gorgonian</name>
    <name type="synonym">Violescent sea-whip</name>
    <dbReference type="NCBI Taxonomy" id="317549"/>
    <lineage>
        <taxon>Eukaryota</taxon>
        <taxon>Metazoa</taxon>
        <taxon>Cnidaria</taxon>
        <taxon>Anthozoa</taxon>
        <taxon>Octocorallia</taxon>
        <taxon>Malacalcyonacea</taxon>
        <taxon>Plexauridae</taxon>
        <taxon>Paramuricea</taxon>
    </lineage>
</organism>
<dbReference type="InterPro" id="IPR007053">
    <property type="entry name" value="LRAT_dom"/>
</dbReference>
<gene>
    <name evidence="1" type="ORF">PACLA_8A006132</name>
</gene>
<protein>
    <submittedName>
        <fullName evidence="1">Uncharacterized protein</fullName>
    </submittedName>
</protein>
<keyword evidence="2" id="KW-1185">Reference proteome</keyword>
<dbReference type="OrthoDB" id="421951at2759"/>
<dbReference type="Gene3D" id="3.90.1720.10">
    <property type="entry name" value="endopeptidase domain like (from Nostoc punctiforme)"/>
    <property type="match status" value="1"/>
</dbReference>
<feature type="non-terminal residue" evidence="1">
    <location>
        <position position="1"/>
    </location>
</feature>
<proteinExistence type="predicted"/>
<dbReference type="Pfam" id="PF04970">
    <property type="entry name" value="LRAT"/>
    <property type="match status" value="1"/>
</dbReference>
<dbReference type="AlphaFoldDB" id="A0A6S7J9E5"/>
<evidence type="ECO:0000313" key="1">
    <source>
        <dbReference type="EMBL" id="CAB4026664.1"/>
    </source>
</evidence>
<reference evidence="1" key="1">
    <citation type="submission" date="2020-04" db="EMBL/GenBank/DDBJ databases">
        <authorList>
            <person name="Alioto T."/>
            <person name="Alioto T."/>
            <person name="Gomez Garrido J."/>
        </authorList>
    </citation>
    <scope>NUCLEOTIDE SEQUENCE</scope>
    <source>
        <strain evidence="1">A484AB</strain>
    </source>
</reference>
<comment type="caution">
    <text evidence="1">The sequence shown here is derived from an EMBL/GenBank/DDBJ whole genome shotgun (WGS) entry which is preliminary data.</text>
</comment>
<name>A0A6S7J9E5_PARCT</name>
<evidence type="ECO:0000313" key="2">
    <source>
        <dbReference type="Proteomes" id="UP001152795"/>
    </source>
</evidence>